<comment type="caution">
    <text evidence="9">The sequence shown here is derived from an EMBL/GenBank/DDBJ whole genome shotgun (WGS) entry which is preliminary data.</text>
</comment>
<proteinExistence type="predicted"/>
<dbReference type="PROSITE" id="PS51900">
    <property type="entry name" value="CB"/>
    <property type="match status" value="1"/>
</dbReference>
<keyword evidence="4" id="KW-0233">DNA recombination</keyword>
<dbReference type="SMART" id="SM00345">
    <property type="entry name" value="HTH_GNTR"/>
    <property type="match status" value="1"/>
</dbReference>
<organism evidence="9 10">
    <name type="scientific">Actinomycetospora flava</name>
    <dbReference type="NCBI Taxonomy" id="3129232"/>
    <lineage>
        <taxon>Bacteria</taxon>
        <taxon>Bacillati</taxon>
        <taxon>Actinomycetota</taxon>
        <taxon>Actinomycetes</taxon>
        <taxon>Pseudonocardiales</taxon>
        <taxon>Pseudonocardiaceae</taxon>
        <taxon>Actinomycetospora</taxon>
    </lineage>
</organism>
<feature type="domain" description="Core-binding (CB)" evidence="8">
    <location>
        <begin position="76"/>
        <end position="187"/>
    </location>
</feature>
<dbReference type="InterPro" id="IPR010998">
    <property type="entry name" value="Integrase_recombinase_N"/>
</dbReference>
<dbReference type="Proteomes" id="UP001369736">
    <property type="component" value="Unassembled WGS sequence"/>
</dbReference>
<dbReference type="InterPro" id="IPR044068">
    <property type="entry name" value="CB"/>
</dbReference>
<dbReference type="CDD" id="cd01189">
    <property type="entry name" value="INT_ICEBs1_C_like"/>
    <property type="match status" value="1"/>
</dbReference>
<evidence type="ECO:0000256" key="1">
    <source>
        <dbReference type="ARBA" id="ARBA00023015"/>
    </source>
</evidence>
<dbReference type="PROSITE" id="PS50949">
    <property type="entry name" value="HTH_GNTR"/>
    <property type="match status" value="1"/>
</dbReference>
<dbReference type="EMBL" id="JBBEGM010000004">
    <property type="protein sequence ID" value="MEJ2862190.1"/>
    <property type="molecule type" value="Genomic_DNA"/>
</dbReference>
<feature type="domain" description="HTH gntR-type" evidence="6">
    <location>
        <begin position="442"/>
        <end position="510"/>
    </location>
</feature>
<dbReference type="InterPro" id="IPR050090">
    <property type="entry name" value="Tyrosine_recombinase_XerCD"/>
</dbReference>
<dbReference type="Gene3D" id="1.10.150.130">
    <property type="match status" value="1"/>
</dbReference>
<keyword evidence="10" id="KW-1185">Reference proteome</keyword>
<sequence length="511" mass="55408">MATKQGARRRQRGEVEELPSGALRVRVYAGADPVTGKRHHLTETVPAGPRAAAQAEKVRTRLLAEVDAGRQPKTTATVGQLMKRYLEIVRVEPSTRQGYEGLVRNHIAPLLGDQQVGRVRGEALDSFYAELRRCRVHCRGGRAIVDHRTHVEHQCDQRCLPHRCRPLGEGTIRHAHNLLNGAFALAVRWEWVGTNPVAQAVAPTVPAPNPEPPTAPQAARIASEAWKDPTWGLFVWLAMTTGARRGELCALRWNRIDFGTGVLIIRSSIAEVGGRTWEKDTKTHQQRRIVLDAQTLALLRAFLVHSAEQAAALEIALPEDGLVFSTDPDGSSWPKPGTATQRYSRMCARLGYAMHLHQLRHYSATELISGGVDIRTVAGRLGHGGGGATTLRVYSAWVAEADQRASSSLAARMPDLPNLVRGGGVTAISAPALPAPPEEAPIDPFKKIAADLDAAIRCGVLKPGDALPTIKDLAAQYRVAFSTAHRAVALLAERGQVVVSRGRRAEVASPN</sequence>
<dbReference type="Gene3D" id="1.10.443.10">
    <property type="entry name" value="Intergrase catalytic core"/>
    <property type="match status" value="1"/>
</dbReference>
<name>A0ABU8M4A7_9PSEU</name>
<dbReference type="PROSITE" id="PS51898">
    <property type="entry name" value="TYR_RECOMBINASE"/>
    <property type="match status" value="1"/>
</dbReference>
<keyword evidence="3" id="KW-0804">Transcription</keyword>
<evidence type="ECO:0000259" key="8">
    <source>
        <dbReference type="PROSITE" id="PS51900"/>
    </source>
</evidence>
<dbReference type="SUPFAM" id="SSF56349">
    <property type="entry name" value="DNA breaking-rejoining enzymes"/>
    <property type="match status" value="1"/>
</dbReference>
<evidence type="ECO:0000259" key="7">
    <source>
        <dbReference type="PROSITE" id="PS51898"/>
    </source>
</evidence>
<feature type="domain" description="Tyr recombinase" evidence="7">
    <location>
        <begin position="208"/>
        <end position="408"/>
    </location>
</feature>
<evidence type="ECO:0000313" key="10">
    <source>
        <dbReference type="Proteomes" id="UP001369736"/>
    </source>
</evidence>
<dbReference type="InterPro" id="IPR011010">
    <property type="entry name" value="DNA_brk_join_enz"/>
</dbReference>
<dbReference type="InterPro" id="IPR002104">
    <property type="entry name" value="Integrase_catalytic"/>
</dbReference>
<dbReference type="PANTHER" id="PTHR30349">
    <property type="entry name" value="PHAGE INTEGRASE-RELATED"/>
    <property type="match status" value="1"/>
</dbReference>
<dbReference type="RefSeq" id="WP_337703562.1">
    <property type="nucleotide sequence ID" value="NZ_JBBEGM010000004.1"/>
</dbReference>
<dbReference type="Pfam" id="PF00589">
    <property type="entry name" value="Phage_integrase"/>
    <property type="match status" value="1"/>
</dbReference>
<evidence type="ECO:0000256" key="5">
    <source>
        <dbReference type="PROSITE-ProRule" id="PRU01248"/>
    </source>
</evidence>
<dbReference type="InterPro" id="IPR013762">
    <property type="entry name" value="Integrase-like_cat_sf"/>
</dbReference>
<evidence type="ECO:0000256" key="4">
    <source>
        <dbReference type="ARBA" id="ARBA00023172"/>
    </source>
</evidence>
<reference evidence="9 10" key="1">
    <citation type="submission" date="2024-03" db="EMBL/GenBank/DDBJ databases">
        <title>Actinomycetospora sp. OC33-EN07, a novel actinomycete isolated from wild orchid (Aerides multiflora).</title>
        <authorList>
            <person name="Suriyachadkun C."/>
        </authorList>
    </citation>
    <scope>NUCLEOTIDE SEQUENCE [LARGE SCALE GENOMIC DNA]</scope>
    <source>
        <strain evidence="9 10">OC33-EN07</strain>
    </source>
</reference>
<keyword evidence="2 5" id="KW-0238">DNA-binding</keyword>
<evidence type="ECO:0000256" key="3">
    <source>
        <dbReference type="ARBA" id="ARBA00023163"/>
    </source>
</evidence>
<dbReference type="Gene3D" id="1.10.10.10">
    <property type="entry name" value="Winged helix-like DNA-binding domain superfamily/Winged helix DNA-binding domain"/>
    <property type="match status" value="1"/>
</dbReference>
<evidence type="ECO:0000313" key="9">
    <source>
        <dbReference type="EMBL" id="MEJ2862190.1"/>
    </source>
</evidence>
<dbReference type="PANTHER" id="PTHR30349:SF91">
    <property type="entry name" value="INTA PROTEIN"/>
    <property type="match status" value="1"/>
</dbReference>
<dbReference type="InterPro" id="IPR000524">
    <property type="entry name" value="Tscrpt_reg_HTH_GntR"/>
</dbReference>
<protein>
    <submittedName>
        <fullName evidence="9">Tyrosine-type recombinase/integrase</fullName>
    </submittedName>
</protein>
<dbReference type="Pfam" id="PF00392">
    <property type="entry name" value="GntR"/>
    <property type="match status" value="1"/>
</dbReference>
<keyword evidence="1" id="KW-0805">Transcription regulation</keyword>
<dbReference type="SUPFAM" id="SSF46785">
    <property type="entry name" value="Winged helix' DNA-binding domain"/>
    <property type="match status" value="1"/>
</dbReference>
<dbReference type="InterPro" id="IPR036390">
    <property type="entry name" value="WH_DNA-bd_sf"/>
</dbReference>
<gene>
    <name evidence="9" type="ORF">WCD58_13545</name>
</gene>
<evidence type="ECO:0000256" key="2">
    <source>
        <dbReference type="ARBA" id="ARBA00023125"/>
    </source>
</evidence>
<accession>A0ABU8M4A7</accession>
<evidence type="ECO:0000259" key="6">
    <source>
        <dbReference type="PROSITE" id="PS50949"/>
    </source>
</evidence>
<dbReference type="InterPro" id="IPR036388">
    <property type="entry name" value="WH-like_DNA-bd_sf"/>
</dbReference>